<evidence type="ECO:0000313" key="2">
    <source>
        <dbReference type="Proteomes" id="UP000189475"/>
    </source>
</evidence>
<name>A0A1R4B0R6_9VIBR</name>
<dbReference type="InterPro" id="IPR016918">
    <property type="entry name" value="UCP029394"/>
</dbReference>
<dbReference type="InterPro" id="IPR032710">
    <property type="entry name" value="NTF2-like_dom_sf"/>
</dbReference>
<dbReference type="Proteomes" id="UP000189475">
    <property type="component" value="Unassembled WGS sequence"/>
</dbReference>
<dbReference type="EMBL" id="FUFT01000001">
    <property type="protein sequence ID" value="SJL82501.1"/>
    <property type="molecule type" value="Genomic_DNA"/>
</dbReference>
<evidence type="ECO:0008006" key="3">
    <source>
        <dbReference type="Google" id="ProtNLM"/>
    </source>
</evidence>
<dbReference type="RefSeq" id="WP_077311830.1">
    <property type="nucleotide sequence ID" value="NZ_AP024887.1"/>
</dbReference>
<dbReference type="PIRSF" id="PIRSF029394">
    <property type="entry name" value="UCP029394"/>
    <property type="match status" value="1"/>
</dbReference>
<protein>
    <recommendedName>
        <fullName evidence="3">DUF4440 domain-containing protein</fullName>
    </recommendedName>
</protein>
<gene>
    <name evidence="1" type="ORF">VPAL9027_00430</name>
</gene>
<dbReference type="STRING" id="1918946.VPAL9027_00430"/>
<dbReference type="OrthoDB" id="8912060at2"/>
<sequence>MLSEKELISIAQQSVLDLHVWIQDVFTGSAAQDASLETLLKSFCPNFTMVTTTGSVVGQSQVENLFRQNKGTRPSLSISIEQCETLLVNANSVVLCYREIHQEAKTHTSRYSVVIIDIKDGQPLWRYLQETAASAQV</sequence>
<dbReference type="Gene3D" id="3.10.450.50">
    <property type="match status" value="1"/>
</dbReference>
<accession>A0A1R4B0R6</accession>
<organism evidence="1 2">
    <name type="scientific">Vibrio palustris</name>
    <dbReference type="NCBI Taxonomy" id="1918946"/>
    <lineage>
        <taxon>Bacteria</taxon>
        <taxon>Pseudomonadati</taxon>
        <taxon>Pseudomonadota</taxon>
        <taxon>Gammaproteobacteria</taxon>
        <taxon>Vibrionales</taxon>
        <taxon>Vibrionaceae</taxon>
        <taxon>Vibrio</taxon>
    </lineage>
</organism>
<dbReference type="SUPFAM" id="SSF54427">
    <property type="entry name" value="NTF2-like"/>
    <property type="match status" value="1"/>
</dbReference>
<proteinExistence type="predicted"/>
<reference evidence="1 2" key="1">
    <citation type="submission" date="2017-02" db="EMBL/GenBank/DDBJ databases">
        <authorList>
            <person name="Peterson S.W."/>
        </authorList>
    </citation>
    <scope>NUCLEOTIDE SEQUENCE [LARGE SCALE GENOMIC DNA]</scope>
    <source>
        <strain evidence="1 2">CECT 9027</strain>
    </source>
</reference>
<evidence type="ECO:0000313" key="1">
    <source>
        <dbReference type="EMBL" id="SJL82501.1"/>
    </source>
</evidence>
<dbReference type="AlphaFoldDB" id="A0A1R4B0R6"/>
<keyword evidence="2" id="KW-1185">Reference proteome</keyword>